<gene>
    <name evidence="2" type="ORF">HNQ88_004051</name>
</gene>
<evidence type="ECO:0000256" key="1">
    <source>
        <dbReference type="SAM" id="Phobius"/>
    </source>
</evidence>
<comment type="caution">
    <text evidence="2">The sequence shown here is derived from an EMBL/GenBank/DDBJ whole genome shotgun (WGS) entry which is preliminary data.</text>
</comment>
<feature type="transmembrane region" description="Helical" evidence="1">
    <location>
        <begin position="73"/>
        <end position="91"/>
    </location>
</feature>
<name>A0AAE3XS51_9BACT</name>
<evidence type="ECO:0000313" key="3">
    <source>
        <dbReference type="Proteomes" id="UP001185092"/>
    </source>
</evidence>
<proteinExistence type="predicted"/>
<protein>
    <recommendedName>
        <fullName evidence="4">Holin of 3TMs, for gene-transfer release</fullName>
    </recommendedName>
</protein>
<dbReference type="EMBL" id="JAVDQD010000006">
    <property type="protein sequence ID" value="MDR6240975.1"/>
    <property type="molecule type" value="Genomic_DNA"/>
</dbReference>
<accession>A0AAE3XS51</accession>
<sequence length="149" mass="17159">MLKGIFAKKASELLNNVGKSIDKLSTSDHERLQEVGKIKIMIMNAMFELQLQRTELLKQEMNGNFLQRSWRPILMLMFGVILMSIFFGWTADVPRELEMELIQIIKIGIGGYVAGRSLEKISERISSNIDLSFLKKKDRGKAYETFDKK</sequence>
<organism evidence="2 3">
    <name type="scientific">Aureibacter tunicatorum</name>
    <dbReference type="NCBI Taxonomy" id="866807"/>
    <lineage>
        <taxon>Bacteria</taxon>
        <taxon>Pseudomonadati</taxon>
        <taxon>Bacteroidota</taxon>
        <taxon>Cytophagia</taxon>
        <taxon>Cytophagales</taxon>
        <taxon>Persicobacteraceae</taxon>
        <taxon>Aureibacter</taxon>
    </lineage>
</organism>
<dbReference type="Proteomes" id="UP001185092">
    <property type="component" value="Unassembled WGS sequence"/>
</dbReference>
<reference evidence="2" key="1">
    <citation type="submission" date="2023-07" db="EMBL/GenBank/DDBJ databases">
        <title>Genomic Encyclopedia of Type Strains, Phase IV (KMG-IV): sequencing the most valuable type-strain genomes for metagenomic binning, comparative biology and taxonomic classification.</title>
        <authorList>
            <person name="Goeker M."/>
        </authorList>
    </citation>
    <scope>NUCLEOTIDE SEQUENCE</scope>
    <source>
        <strain evidence="2">DSM 26174</strain>
    </source>
</reference>
<dbReference type="RefSeq" id="WP_309941380.1">
    <property type="nucleotide sequence ID" value="NZ_AP025305.1"/>
</dbReference>
<evidence type="ECO:0008006" key="4">
    <source>
        <dbReference type="Google" id="ProtNLM"/>
    </source>
</evidence>
<keyword evidence="1" id="KW-0812">Transmembrane</keyword>
<dbReference type="AlphaFoldDB" id="A0AAE3XS51"/>
<keyword evidence="3" id="KW-1185">Reference proteome</keyword>
<keyword evidence="1" id="KW-0472">Membrane</keyword>
<keyword evidence="1" id="KW-1133">Transmembrane helix</keyword>
<evidence type="ECO:0000313" key="2">
    <source>
        <dbReference type="EMBL" id="MDR6240975.1"/>
    </source>
</evidence>